<dbReference type="PANTHER" id="PTHR43284:SF1">
    <property type="entry name" value="ASPARAGINE SYNTHETASE"/>
    <property type="match status" value="1"/>
</dbReference>
<dbReference type="SUPFAM" id="SSF52402">
    <property type="entry name" value="Adenine nucleotide alpha hydrolases-like"/>
    <property type="match status" value="1"/>
</dbReference>
<organism evidence="2">
    <name type="scientific">marine sediment metagenome</name>
    <dbReference type="NCBI Taxonomy" id="412755"/>
    <lineage>
        <taxon>unclassified sequences</taxon>
        <taxon>metagenomes</taxon>
        <taxon>ecological metagenomes</taxon>
    </lineage>
</organism>
<comment type="caution">
    <text evidence="2">The sequence shown here is derived from an EMBL/GenBank/DDBJ whole genome shotgun (WGS) entry which is preliminary data.</text>
</comment>
<dbReference type="GO" id="GO:0006529">
    <property type="term" value="P:asparagine biosynthetic process"/>
    <property type="evidence" value="ECO:0007669"/>
    <property type="project" value="InterPro"/>
</dbReference>
<dbReference type="Pfam" id="PF00733">
    <property type="entry name" value="Asn_synthase"/>
    <property type="match status" value="1"/>
</dbReference>
<dbReference type="AlphaFoldDB" id="X0ZP61"/>
<dbReference type="Gene3D" id="3.40.50.620">
    <property type="entry name" value="HUPs"/>
    <property type="match status" value="1"/>
</dbReference>
<dbReference type="InterPro" id="IPR001962">
    <property type="entry name" value="Asn_synthase"/>
</dbReference>
<dbReference type="InterPro" id="IPR051786">
    <property type="entry name" value="ASN_synthetase/amidase"/>
</dbReference>
<feature type="non-terminal residue" evidence="2">
    <location>
        <position position="267"/>
    </location>
</feature>
<name>X0ZP61_9ZZZZ</name>
<reference evidence="2" key="1">
    <citation type="journal article" date="2014" name="Front. Microbiol.">
        <title>High frequency of phylogenetically diverse reductive dehalogenase-homologous genes in deep subseafloor sedimentary metagenomes.</title>
        <authorList>
            <person name="Kawai M."/>
            <person name="Futagami T."/>
            <person name="Toyoda A."/>
            <person name="Takaki Y."/>
            <person name="Nishi S."/>
            <person name="Hori S."/>
            <person name="Arai W."/>
            <person name="Tsubouchi T."/>
            <person name="Morono Y."/>
            <person name="Uchiyama I."/>
            <person name="Ito T."/>
            <person name="Fujiyama A."/>
            <person name="Inagaki F."/>
            <person name="Takami H."/>
        </authorList>
    </citation>
    <scope>NUCLEOTIDE SEQUENCE</scope>
    <source>
        <strain evidence="2">Expedition CK06-06</strain>
    </source>
</reference>
<protein>
    <recommendedName>
        <fullName evidence="1">Asparagine synthetase domain-containing protein</fullName>
    </recommendedName>
</protein>
<sequence length="267" mass="30551">MNLGVKKSLRKDAIIDFFLFGYLLGDKTLFEHIHQLPPASILEISRHGRKLTKYWDYEYDEEYGTSPKEELIDELGRLWQKAVERRIKKDETIIIPLSGGFDSRAILAAALRCAPKDKIITFTFGEPGSFDFEIGKLVAKKAGVKNIPLGVEKKDFEEQYNISMDDIEGMVDATPYFAIEGYKEIKKYGTHILSGYIGDFIMGSHMFPEMMKTNVITDNDYEKASSLILEKDLLHTLNDIKNLLSHSLCKKMNNPISKEELKKDKNK</sequence>
<proteinExistence type="predicted"/>
<dbReference type="PANTHER" id="PTHR43284">
    <property type="entry name" value="ASPARAGINE SYNTHETASE (GLUTAMINE-HYDROLYZING)"/>
    <property type="match status" value="1"/>
</dbReference>
<dbReference type="EMBL" id="BART01007572">
    <property type="protein sequence ID" value="GAG59852.1"/>
    <property type="molecule type" value="Genomic_DNA"/>
</dbReference>
<gene>
    <name evidence="2" type="ORF">S01H4_17205</name>
</gene>
<feature type="domain" description="Asparagine synthetase" evidence="1">
    <location>
        <begin position="77"/>
        <end position="213"/>
    </location>
</feature>
<evidence type="ECO:0000313" key="2">
    <source>
        <dbReference type="EMBL" id="GAG59852.1"/>
    </source>
</evidence>
<dbReference type="GO" id="GO:0004066">
    <property type="term" value="F:asparagine synthase (glutamine-hydrolyzing) activity"/>
    <property type="evidence" value="ECO:0007669"/>
    <property type="project" value="InterPro"/>
</dbReference>
<dbReference type="InterPro" id="IPR014729">
    <property type="entry name" value="Rossmann-like_a/b/a_fold"/>
</dbReference>
<evidence type="ECO:0000259" key="1">
    <source>
        <dbReference type="Pfam" id="PF00733"/>
    </source>
</evidence>
<accession>X0ZP61</accession>